<keyword evidence="1" id="KW-0472">Membrane</keyword>
<evidence type="ECO:0000313" key="3">
    <source>
        <dbReference type="Proteomes" id="UP000238479"/>
    </source>
</evidence>
<protein>
    <submittedName>
        <fullName evidence="2">Uncharacterized protein</fullName>
    </submittedName>
</protein>
<dbReference type="AlphaFoldDB" id="A0A2P6QUL6"/>
<evidence type="ECO:0000256" key="1">
    <source>
        <dbReference type="SAM" id="Phobius"/>
    </source>
</evidence>
<name>A0A2P6QUL6_ROSCH</name>
<keyword evidence="3" id="KW-1185">Reference proteome</keyword>
<comment type="caution">
    <text evidence="2">The sequence shown here is derived from an EMBL/GenBank/DDBJ whole genome shotgun (WGS) entry which is preliminary data.</text>
</comment>
<dbReference type="Proteomes" id="UP000238479">
    <property type="component" value="Chromosome 4"/>
</dbReference>
<feature type="transmembrane region" description="Helical" evidence="1">
    <location>
        <begin position="33"/>
        <end position="55"/>
    </location>
</feature>
<dbReference type="Gramene" id="PRQ37881">
    <property type="protein sequence ID" value="PRQ37881"/>
    <property type="gene ID" value="RchiOBHm_Chr4g0407581"/>
</dbReference>
<proteinExistence type="predicted"/>
<keyword evidence="1" id="KW-0812">Transmembrane</keyword>
<dbReference type="EMBL" id="PDCK01000042">
    <property type="protein sequence ID" value="PRQ37881.1"/>
    <property type="molecule type" value="Genomic_DNA"/>
</dbReference>
<accession>A0A2P6QUL6</accession>
<reference evidence="2 3" key="1">
    <citation type="journal article" date="2018" name="Nat. Genet.">
        <title>The Rosa genome provides new insights in the design of modern roses.</title>
        <authorList>
            <person name="Bendahmane M."/>
        </authorList>
    </citation>
    <scope>NUCLEOTIDE SEQUENCE [LARGE SCALE GENOMIC DNA]</scope>
    <source>
        <strain evidence="3">cv. Old Blush</strain>
    </source>
</reference>
<organism evidence="2 3">
    <name type="scientific">Rosa chinensis</name>
    <name type="common">China rose</name>
    <dbReference type="NCBI Taxonomy" id="74649"/>
    <lineage>
        <taxon>Eukaryota</taxon>
        <taxon>Viridiplantae</taxon>
        <taxon>Streptophyta</taxon>
        <taxon>Embryophyta</taxon>
        <taxon>Tracheophyta</taxon>
        <taxon>Spermatophyta</taxon>
        <taxon>Magnoliopsida</taxon>
        <taxon>eudicotyledons</taxon>
        <taxon>Gunneridae</taxon>
        <taxon>Pentapetalae</taxon>
        <taxon>rosids</taxon>
        <taxon>fabids</taxon>
        <taxon>Rosales</taxon>
        <taxon>Rosaceae</taxon>
        <taxon>Rosoideae</taxon>
        <taxon>Rosoideae incertae sedis</taxon>
        <taxon>Rosa</taxon>
    </lineage>
</organism>
<sequence length="58" mass="6811">MPSFFVKYIIERFIGWACYILNNKKTLHEFDMVIFNLMLEILIGTFYTACVGEIVNEA</sequence>
<evidence type="ECO:0000313" key="2">
    <source>
        <dbReference type="EMBL" id="PRQ37881.1"/>
    </source>
</evidence>
<keyword evidence="1" id="KW-1133">Transmembrane helix</keyword>
<gene>
    <name evidence="2" type="ORF">RchiOBHm_Chr4g0407581</name>
</gene>